<dbReference type="PANTHER" id="PTHR39321">
    <property type="entry name" value="NICOTINATE-NUCLEOTIDE ADENYLYLTRANSFERASE-RELATED"/>
    <property type="match status" value="1"/>
</dbReference>
<evidence type="ECO:0000256" key="12">
    <source>
        <dbReference type="ARBA" id="ARBA00048721"/>
    </source>
</evidence>
<evidence type="ECO:0000256" key="3">
    <source>
        <dbReference type="ARBA" id="ARBA00022642"/>
    </source>
</evidence>
<evidence type="ECO:0000256" key="9">
    <source>
        <dbReference type="ARBA" id="ARBA00022840"/>
    </source>
</evidence>
<dbReference type="Gene3D" id="1.10.3210.10">
    <property type="entry name" value="Hypothetical protein af1432"/>
    <property type="match status" value="1"/>
</dbReference>
<keyword evidence="7 14" id="KW-0547">Nucleotide-binding</keyword>
<evidence type="ECO:0000313" key="17">
    <source>
        <dbReference type="Proteomes" id="UP000002162"/>
    </source>
</evidence>
<keyword evidence="6" id="KW-0479">Metal-binding</keyword>
<gene>
    <name evidence="14" type="primary">nadD</name>
    <name evidence="16" type="ordered locus">UPA3_0488</name>
</gene>
<name>A0A2C9DZ51_UREP2</name>
<dbReference type="RefSeq" id="WP_006688791.1">
    <property type="nucleotide sequence ID" value="NC_010503.1"/>
</dbReference>
<evidence type="ECO:0000256" key="11">
    <source>
        <dbReference type="ARBA" id="ARBA00023027"/>
    </source>
</evidence>
<evidence type="ECO:0000256" key="6">
    <source>
        <dbReference type="ARBA" id="ARBA00022723"/>
    </source>
</evidence>
<dbReference type="PROSITE" id="PS51831">
    <property type="entry name" value="HD"/>
    <property type="match status" value="1"/>
</dbReference>
<dbReference type="InterPro" id="IPR004821">
    <property type="entry name" value="Cyt_trans-like"/>
</dbReference>
<dbReference type="NCBIfam" id="TIGR00482">
    <property type="entry name" value="nicotinate (nicotinamide) nucleotide adenylyltransferase"/>
    <property type="match status" value="1"/>
</dbReference>
<comment type="function">
    <text evidence="1 14">Catalyzes the reversible adenylation of nicotinate mononucleotide (NaMN) to nicotinic acid adenine dinucleotide (NaAD).</text>
</comment>
<keyword evidence="5 14" id="KW-0548">Nucleotidyltransferase</keyword>
<dbReference type="InterPro" id="IPR014729">
    <property type="entry name" value="Rossmann-like_a/b/a_fold"/>
</dbReference>
<protein>
    <recommendedName>
        <fullName evidence="14">Probable nicotinate-nucleotide adenylyltransferase</fullName>
        <ecNumber evidence="14">2.7.7.18</ecNumber>
    </recommendedName>
    <alternativeName>
        <fullName evidence="14">Deamido-NAD(+) diphosphorylase</fullName>
    </alternativeName>
    <alternativeName>
        <fullName evidence="14">Deamido-NAD(+) pyrophosphorylase</fullName>
    </alternativeName>
    <alternativeName>
        <fullName evidence="14">Nicotinate mononucleotide adenylyltransferase</fullName>
        <shortName evidence="14">NaMN adenylyltransferase</shortName>
    </alternativeName>
</protein>
<dbReference type="GO" id="GO:0005524">
    <property type="term" value="F:ATP binding"/>
    <property type="evidence" value="ECO:0007669"/>
    <property type="project" value="UniProtKB-KW"/>
</dbReference>
<evidence type="ECO:0000256" key="2">
    <source>
        <dbReference type="ARBA" id="ARBA00005019"/>
    </source>
</evidence>
<sequence>MKIILFCGAFDMVHNAHIAMAKQAMKLVNADKLIFLPSNFKFFKAINKNDNLEYEKTKLTPGHHRIAMLKIATKNLVNIEVSDYELKQINKSYTINTIEHFKQIYGSEHEYYFIMGSDNLERFKQWKDWERILKEVKIICFKRGDVCVKKSCPQKSCECESFNFFEHEILLVNDFNYNISSTEIKKRHNLTSGIDPAVLDYINEHGLYALWLLEKHLISYDNFNNLEKKVARINHCRRVAQMCVDLMNVYDKKLIDQAYCAGIYHDILKCLDEQESVAYFNEHKSELNIGDDFISWRILHSYLGAHLLQTQYGFKNQLILNAIRRHTRPFDFIKDYSELTTLDKILYCADKLEPNRREEIDQINIDYYRKLVFEDLDKAFIEVYQYQQRQRK</sequence>
<keyword evidence="3 14" id="KW-0662">Pyridine nucleotide biosynthesis</keyword>
<dbReference type="GO" id="GO:0009435">
    <property type="term" value="P:NAD+ biosynthetic process"/>
    <property type="evidence" value="ECO:0007669"/>
    <property type="project" value="UniProtKB-UniRule"/>
</dbReference>
<dbReference type="NCBIfam" id="NF005519">
    <property type="entry name" value="PRK07152.1"/>
    <property type="match status" value="1"/>
</dbReference>
<evidence type="ECO:0000256" key="4">
    <source>
        <dbReference type="ARBA" id="ARBA00022679"/>
    </source>
</evidence>
<dbReference type="GO" id="GO:0046872">
    <property type="term" value="F:metal ion binding"/>
    <property type="evidence" value="ECO:0007669"/>
    <property type="project" value="UniProtKB-KW"/>
</dbReference>
<evidence type="ECO:0000256" key="1">
    <source>
        <dbReference type="ARBA" id="ARBA00002324"/>
    </source>
</evidence>
<evidence type="ECO:0000256" key="5">
    <source>
        <dbReference type="ARBA" id="ARBA00022695"/>
    </source>
</evidence>
<dbReference type="AlphaFoldDB" id="A0A2C9DZ51"/>
<accession>A0A2C9DZ51</accession>
<dbReference type="InterPro" id="IPR005249">
    <property type="entry name" value="YqeK"/>
</dbReference>
<dbReference type="PANTHER" id="PTHR39321:SF3">
    <property type="entry name" value="PHOSPHOPANTETHEINE ADENYLYLTRANSFERASE"/>
    <property type="match status" value="1"/>
</dbReference>
<dbReference type="Gene3D" id="3.40.50.620">
    <property type="entry name" value="HUPs"/>
    <property type="match status" value="1"/>
</dbReference>
<keyword evidence="8" id="KW-0378">Hydrolase</keyword>
<feature type="domain" description="HD" evidence="15">
    <location>
        <begin position="232"/>
        <end position="355"/>
    </location>
</feature>
<dbReference type="Pfam" id="PF01966">
    <property type="entry name" value="HD"/>
    <property type="match status" value="1"/>
</dbReference>
<dbReference type="GeneID" id="29672541"/>
<dbReference type="CDD" id="cd00077">
    <property type="entry name" value="HDc"/>
    <property type="match status" value="1"/>
</dbReference>
<keyword evidence="9 14" id="KW-0067">ATP-binding</keyword>
<dbReference type="KEGG" id="upa:UPA3_0488"/>
<evidence type="ECO:0000256" key="7">
    <source>
        <dbReference type="ARBA" id="ARBA00022741"/>
    </source>
</evidence>
<dbReference type="HOGENOM" id="CLU_050191_0_0_14"/>
<evidence type="ECO:0000256" key="14">
    <source>
        <dbReference type="HAMAP-Rule" id="MF_00244"/>
    </source>
</evidence>
<dbReference type="SUPFAM" id="SSF52374">
    <property type="entry name" value="Nucleotidylyl transferase"/>
    <property type="match status" value="1"/>
</dbReference>
<evidence type="ECO:0000256" key="10">
    <source>
        <dbReference type="ARBA" id="ARBA00023004"/>
    </source>
</evidence>
<evidence type="ECO:0000256" key="13">
    <source>
        <dbReference type="ARBA" id="ARBA00049417"/>
    </source>
</evidence>
<dbReference type="SMART" id="SM00471">
    <property type="entry name" value="HDc"/>
    <property type="match status" value="1"/>
</dbReference>
<comment type="pathway">
    <text evidence="2 14">Cofactor biosynthesis; NAD(+) biosynthesis; deamido-NAD(+) from nicotinate D-ribonucleotide: step 1/1.</text>
</comment>
<dbReference type="UniPathway" id="UPA00253">
    <property type="reaction ID" value="UER00332"/>
</dbReference>
<dbReference type="GO" id="GO:0008803">
    <property type="term" value="F:bis(5'-nucleosyl)-tetraphosphatase (symmetrical) activity"/>
    <property type="evidence" value="ECO:0007669"/>
    <property type="project" value="UniProtKB-EC"/>
</dbReference>
<dbReference type="Pfam" id="PF01467">
    <property type="entry name" value="CTP_transf_like"/>
    <property type="match status" value="1"/>
</dbReference>
<dbReference type="InterPro" id="IPR006674">
    <property type="entry name" value="HD_domain"/>
</dbReference>
<organism evidence="16 17">
    <name type="scientific">Ureaplasma parvum serovar 3 (strain ATCC 27815 / 27 / NCTC 11736)</name>
    <dbReference type="NCBI Taxonomy" id="505682"/>
    <lineage>
        <taxon>Bacteria</taxon>
        <taxon>Bacillati</taxon>
        <taxon>Mycoplasmatota</taxon>
        <taxon>Mycoplasmoidales</taxon>
        <taxon>Mycoplasmoidaceae</taxon>
        <taxon>Ureaplasma</taxon>
    </lineage>
</organism>
<proteinExistence type="inferred from homology"/>
<dbReference type="Proteomes" id="UP000002162">
    <property type="component" value="Chromosome"/>
</dbReference>
<reference evidence="16 17" key="1">
    <citation type="submission" date="2008-02" db="EMBL/GenBank/DDBJ databases">
        <title>Genome sequence of Ureaplasma parvum serovar 3.</title>
        <authorList>
            <person name="Methe B.A."/>
            <person name="Glass J."/>
            <person name="Waites K."/>
            <person name="Shrivastava S."/>
        </authorList>
    </citation>
    <scope>NUCLEOTIDE SEQUENCE [LARGE SCALE GENOMIC DNA]</scope>
    <source>
        <strain evidence="17">ATCC 27815 / 27 / NCTC 11736</strain>
    </source>
</reference>
<keyword evidence="4 14" id="KW-0808">Transferase</keyword>
<comment type="similarity">
    <text evidence="14">Belongs to the NadD family.</text>
</comment>
<evidence type="ECO:0000256" key="8">
    <source>
        <dbReference type="ARBA" id="ARBA00022801"/>
    </source>
</evidence>
<keyword evidence="10" id="KW-0408">Iron</keyword>
<dbReference type="SMR" id="A0A2C9DZ51"/>
<dbReference type="NCBIfam" id="TIGR00125">
    <property type="entry name" value="cyt_tran_rel"/>
    <property type="match status" value="1"/>
</dbReference>
<evidence type="ECO:0000313" key="16">
    <source>
        <dbReference type="EMBL" id="ACA33258.1"/>
    </source>
</evidence>
<dbReference type="HAMAP" id="MF_00244">
    <property type="entry name" value="NaMN_adenylyltr"/>
    <property type="match status" value="1"/>
</dbReference>
<dbReference type="CDD" id="cd02165">
    <property type="entry name" value="NMNAT"/>
    <property type="match status" value="1"/>
</dbReference>
<comment type="catalytic activity">
    <reaction evidence="13">
        <text>P(1),P(4)-bis(5'-adenosyl) tetraphosphate + H2O = 2 ADP + 2 H(+)</text>
        <dbReference type="Rhea" id="RHEA:24252"/>
        <dbReference type="ChEBI" id="CHEBI:15377"/>
        <dbReference type="ChEBI" id="CHEBI:15378"/>
        <dbReference type="ChEBI" id="CHEBI:58141"/>
        <dbReference type="ChEBI" id="CHEBI:456216"/>
        <dbReference type="EC" id="3.6.1.41"/>
    </reaction>
</comment>
<dbReference type="InterPro" id="IPR003607">
    <property type="entry name" value="HD/PDEase_dom"/>
</dbReference>
<dbReference type="InterPro" id="IPR005248">
    <property type="entry name" value="NadD/NMNAT"/>
</dbReference>
<dbReference type="NCBIfam" id="TIGR00488">
    <property type="entry name" value="bis(5'-nucleosyl)-tetraphosphatase (symmetrical) YqeK"/>
    <property type="match status" value="1"/>
</dbReference>
<dbReference type="EC" id="2.7.7.18" evidence="14"/>
<dbReference type="EMBL" id="CP000942">
    <property type="protein sequence ID" value="ACA33258.1"/>
    <property type="molecule type" value="Genomic_DNA"/>
</dbReference>
<comment type="catalytic activity">
    <reaction evidence="12 14">
        <text>nicotinate beta-D-ribonucleotide + ATP + H(+) = deamido-NAD(+) + diphosphate</text>
        <dbReference type="Rhea" id="RHEA:22860"/>
        <dbReference type="ChEBI" id="CHEBI:15378"/>
        <dbReference type="ChEBI" id="CHEBI:30616"/>
        <dbReference type="ChEBI" id="CHEBI:33019"/>
        <dbReference type="ChEBI" id="CHEBI:57502"/>
        <dbReference type="ChEBI" id="CHEBI:58437"/>
        <dbReference type="EC" id="2.7.7.18"/>
    </reaction>
</comment>
<keyword evidence="11 14" id="KW-0520">NAD</keyword>
<evidence type="ECO:0000259" key="15">
    <source>
        <dbReference type="PROSITE" id="PS51831"/>
    </source>
</evidence>
<dbReference type="GO" id="GO:0004515">
    <property type="term" value="F:nicotinate-nucleotide adenylyltransferase activity"/>
    <property type="evidence" value="ECO:0007669"/>
    <property type="project" value="UniProtKB-UniRule"/>
</dbReference>
<dbReference type="SUPFAM" id="SSF109604">
    <property type="entry name" value="HD-domain/PDEase-like"/>
    <property type="match status" value="1"/>
</dbReference>